<reference evidence="4" key="2">
    <citation type="submission" date="2025-05" db="UniProtKB">
        <authorList>
            <consortium name="Ensembl"/>
        </authorList>
    </citation>
    <scope>IDENTIFICATION</scope>
</reference>
<dbReference type="Pfam" id="PF02752">
    <property type="entry name" value="Arrestin_C"/>
    <property type="match status" value="1"/>
</dbReference>
<proteinExistence type="inferred from homology"/>
<dbReference type="Ensembl" id="ENSHHUT00000033073.1">
    <property type="protein sequence ID" value="ENSHHUP00000031769.1"/>
    <property type="gene ID" value="ENSHHUG00000020180.1"/>
</dbReference>
<dbReference type="InterPro" id="IPR011022">
    <property type="entry name" value="Arrestin_C-like"/>
</dbReference>
<keyword evidence="5" id="KW-1185">Reference proteome</keyword>
<evidence type="ECO:0000313" key="4">
    <source>
        <dbReference type="Ensembl" id="ENSHHUP00000031769.1"/>
    </source>
</evidence>
<evidence type="ECO:0000256" key="1">
    <source>
        <dbReference type="ARBA" id="ARBA00005298"/>
    </source>
</evidence>
<dbReference type="PANTHER" id="PTHR11188:SF135">
    <property type="entry name" value="ARRESTIN DOMAIN CONTAINING 3-LIKE-RELATED"/>
    <property type="match status" value="1"/>
</dbReference>
<dbReference type="STRING" id="62062.ENSHHUP00000031769"/>
<dbReference type="GO" id="GO:0007399">
    <property type="term" value="P:nervous system development"/>
    <property type="evidence" value="ECO:0007669"/>
    <property type="project" value="UniProtKB-ARBA"/>
</dbReference>
<organism evidence="4 5">
    <name type="scientific">Hucho hucho</name>
    <name type="common">huchen</name>
    <dbReference type="NCBI Taxonomy" id="62062"/>
    <lineage>
        <taxon>Eukaryota</taxon>
        <taxon>Metazoa</taxon>
        <taxon>Chordata</taxon>
        <taxon>Craniata</taxon>
        <taxon>Vertebrata</taxon>
        <taxon>Euteleostomi</taxon>
        <taxon>Actinopterygii</taxon>
        <taxon>Neopterygii</taxon>
        <taxon>Teleostei</taxon>
        <taxon>Protacanthopterygii</taxon>
        <taxon>Salmoniformes</taxon>
        <taxon>Salmonidae</taxon>
        <taxon>Salmoninae</taxon>
        <taxon>Hucho</taxon>
    </lineage>
</organism>
<dbReference type="GO" id="GO:0005886">
    <property type="term" value="C:plasma membrane"/>
    <property type="evidence" value="ECO:0007669"/>
    <property type="project" value="TreeGrafter"/>
</dbReference>
<dbReference type="InterPro" id="IPR014752">
    <property type="entry name" value="Arrestin-like_C"/>
</dbReference>
<sequence length="146" mass="16594">MHICQICCLLLPYSNYNTTFLRNIPSTFKARRGKIVYSLEAKLSRSMKVDKTAKTKFTFISKADMSLPALMEPQHGTKDTDIVFFASGNISMNIHTERTGYQQGETLKVTAHITNSSTCTIKPKFYLYEKRVSLPEGKEELTPKTM</sequence>
<dbReference type="Pfam" id="PF00339">
    <property type="entry name" value="Arrestin_N"/>
    <property type="match status" value="1"/>
</dbReference>
<comment type="similarity">
    <text evidence="1">Belongs to the arrestin family.</text>
</comment>
<dbReference type="InterPro" id="IPR050357">
    <property type="entry name" value="Arrestin_domain-protein"/>
</dbReference>
<dbReference type="InterPro" id="IPR011021">
    <property type="entry name" value="Arrestin-like_N"/>
</dbReference>
<dbReference type="GeneTree" id="ENSGT00940000165930"/>
<feature type="domain" description="Arrestin C-terminal-like" evidence="3">
    <location>
        <begin position="87"/>
        <end position="130"/>
    </location>
</feature>
<reference evidence="5" key="1">
    <citation type="submission" date="2018-06" db="EMBL/GenBank/DDBJ databases">
        <title>Genome assembly of Danube salmon.</title>
        <authorList>
            <person name="Macqueen D.J."/>
            <person name="Gundappa M.K."/>
        </authorList>
    </citation>
    <scope>NUCLEOTIDE SEQUENCE [LARGE SCALE GENOMIC DNA]</scope>
</reference>
<dbReference type="Proteomes" id="UP000314982">
    <property type="component" value="Unassembled WGS sequence"/>
</dbReference>
<evidence type="ECO:0000313" key="5">
    <source>
        <dbReference type="Proteomes" id="UP000314982"/>
    </source>
</evidence>
<dbReference type="GO" id="GO:0005737">
    <property type="term" value="C:cytoplasm"/>
    <property type="evidence" value="ECO:0007669"/>
    <property type="project" value="TreeGrafter"/>
</dbReference>
<dbReference type="AlphaFoldDB" id="A0A4W5M1U6"/>
<name>A0A4W5M1U6_9TELE</name>
<dbReference type="GO" id="GO:0015031">
    <property type="term" value="P:protein transport"/>
    <property type="evidence" value="ECO:0007669"/>
    <property type="project" value="TreeGrafter"/>
</dbReference>
<dbReference type="Gene3D" id="2.60.40.640">
    <property type="match status" value="2"/>
</dbReference>
<dbReference type="InterPro" id="IPR014756">
    <property type="entry name" value="Ig_E-set"/>
</dbReference>
<evidence type="ECO:0000259" key="3">
    <source>
        <dbReference type="Pfam" id="PF02752"/>
    </source>
</evidence>
<feature type="domain" description="Arrestin-like N-terminal" evidence="2">
    <location>
        <begin position="18"/>
        <end position="65"/>
    </location>
</feature>
<evidence type="ECO:0000259" key="2">
    <source>
        <dbReference type="Pfam" id="PF00339"/>
    </source>
</evidence>
<dbReference type="SUPFAM" id="SSF81296">
    <property type="entry name" value="E set domains"/>
    <property type="match status" value="1"/>
</dbReference>
<protein>
    <submittedName>
        <fullName evidence="4">Uncharacterized protein</fullName>
    </submittedName>
</protein>
<dbReference type="Ensembl" id="ENSHHUT00000033076.1">
    <property type="protein sequence ID" value="ENSHHUP00000031772.1"/>
    <property type="gene ID" value="ENSHHUG00000020182.1"/>
</dbReference>
<dbReference type="PANTHER" id="PTHR11188">
    <property type="entry name" value="ARRESTIN DOMAIN CONTAINING PROTEIN"/>
    <property type="match status" value="1"/>
</dbReference>
<accession>A0A4W5M1U6</accession>